<feature type="compositionally biased region" description="Basic and acidic residues" evidence="3">
    <location>
        <begin position="404"/>
        <end position="420"/>
    </location>
</feature>
<reference evidence="5 6" key="1">
    <citation type="submission" date="2017-05" db="EMBL/GenBank/DDBJ databases">
        <title>Genome sequence for an aflatoxigenic pathogen of Argentinian peanut, Aspergillus arachidicola.</title>
        <authorList>
            <person name="Moore G."/>
            <person name="Beltz S.B."/>
            <person name="Mack B.M."/>
        </authorList>
    </citation>
    <scope>NUCLEOTIDE SEQUENCE [LARGE SCALE GENOMIC DNA]</scope>
    <source>
        <strain evidence="5 6">CBS 117610</strain>
    </source>
</reference>
<comment type="subcellular location">
    <subcellularLocation>
        <location evidence="1">Nucleus</location>
    </subcellularLocation>
</comment>
<organism evidence="5 6">
    <name type="scientific">Aspergillus arachidicola</name>
    <dbReference type="NCBI Taxonomy" id="656916"/>
    <lineage>
        <taxon>Eukaryota</taxon>
        <taxon>Fungi</taxon>
        <taxon>Dikarya</taxon>
        <taxon>Ascomycota</taxon>
        <taxon>Pezizomycotina</taxon>
        <taxon>Eurotiomycetes</taxon>
        <taxon>Eurotiomycetidae</taxon>
        <taxon>Eurotiales</taxon>
        <taxon>Aspergillaceae</taxon>
        <taxon>Aspergillus</taxon>
        <taxon>Aspergillus subgen. Circumdati</taxon>
    </lineage>
</organism>
<evidence type="ECO:0000313" key="6">
    <source>
        <dbReference type="Proteomes" id="UP000231358"/>
    </source>
</evidence>
<dbReference type="PANTHER" id="PTHR15074">
    <property type="entry name" value="METHYL-CPG-BINDING PROTEIN"/>
    <property type="match status" value="1"/>
</dbReference>
<gene>
    <name evidence="5" type="ORF">AARAC_001349</name>
</gene>
<dbReference type="GO" id="GO:0005634">
    <property type="term" value="C:nucleus"/>
    <property type="evidence" value="ECO:0007669"/>
    <property type="project" value="UniProtKB-SubCell"/>
</dbReference>
<feature type="domain" description="HhH-GPD" evidence="4">
    <location>
        <begin position="705"/>
        <end position="768"/>
    </location>
</feature>
<feature type="compositionally biased region" description="Polar residues" evidence="3">
    <location>
        <begin position="553"/>
        <end position="569"/>
    </location>
</feature>
<dbReference type="GO" id="GO:0003677">
    <property type="term" value="F:DNA binding"/>
    <property type="evidence" value="ECO:0007669"/>
    <property type="project" value="InterPro"/>
</dbReference>
<name>A0A2G7FW57_9EURO</name>
<evidence type="ECO:0000256" key="3">
    <source>
        <dbReference type="SAM" id="MobiDB-lite"/>
    </source>
</evidence>
<dbReference type="GO" id="GO:0006285">
    <property type="term" value="P:base-excision repair, AP site formation"/>
    <property type="evidence" value="ECO:0007669"/>
    <property type="project" value="UniProtKB-ARBA"/>
</dbReference>
<dbReference type="PANTHER" id="PTHR15074:SF0">
    <property type="entry name" value="METHYL-CPG-BINDING DOMAIN PROTEIN 4-LIKE PROTEIN"/>
    <property type="match status" value="1"/>
</dbReference>
<feature type="compositionally biased region" description="Basic and acidic residues" evidence="3">
    <location>
        <begin position="467"/>
        <end position="476"/>
    </location>
</feature>
<dbReference type="Proteomes" id="UP000231358">
    <property type="component" value="Unassembled WGS sequence"/>
</dbReference>
<dbReference type="Gene3D" id="1.10.340.30">
    <property type="entry name" value="Hypothetical protein, domain 2"/>
    <property type="match status" value="1"/>
</dbReference>
<dbReference type="FunFam" id="1.10.340.30:FF:000020">
    <property type="entry name" value="Pre-mRNA splicing factor, putative"/>
    <property type="match status" value="1"/>
</dbReference>
<feature type="compositionally biased region" description="Basic residues" evidence="3">
    <location>
        <begin position="510"/>
        <end position="527"/>
    </location>
</feature>
<evidence type="ECO:0000313" key="5">
    <source>
        <dbReference type="EMBL" id="PIG84814.1"/>
    </source>
</evidence>
<dbReference type="GO" id="GO:0003824">
    <property type="term" value="F:catalytic activity"/>
    <property type="evidence" value="ECO:0007669"/>
    <property type="project" value="InterPro"/>
</dbReference>
<accession>A0A2G7FW57</accession>
<protein>
    <submittedName>
        <fullName evidence="5">Pre-mRNA splicing factor</fullName>
    </submittedName>
</protein>
<dbReference type="InterPro" id="IPR011257">
    <property type="entry name" value="DNA_glycosylase"/>
</dbReference>
<comment type="caution">
    <text evidence="5">The sequence shown here is derived from an EMBL/GenBank/DDBJ whole genome shotgun (WGS) entry which is preliminary data.</text>
</comment>
<dbReference type="InterPro" id="IPR003265">
    <property type="entry name" value="HhH-GPD_domain"/>
</dbReference>
<feature type="compositionally biased region" description="Basic and acidic residues" evidence="3">
    <location>
        <begin position="528"/>
        <end position="537"/>
    </location>
</feature>
<keyword evidence="6" id="KW-1185">Reference proteome</keyword>
<proteinExistence type="predicted"/>
<evidence type="ECO:0000256" key="1">
    <source>
        <dbReference type="ARBA" id="ARBA00004123"/>
    </source>
</evidence>
<dbReference type="EMBL" id="NEXV01000360">
    <property type="protein sequence ID" value="PIG84814.1"/>
    <property type="molecule type" value="Genomic_DNA"/>
</dbReference>
<feature type="region of interest" description="Disordered" evidence="3">
    <location>
        <begin position="311"/>
        <end position="364"/>
    </location>
</feature>
<dbReference type="STRING" id="656916.A0A2G7FW57"/>
<feature type="region of interest" description="Disordered" evidence="3">
    <location>
        <begin position="13"/>
        <end position="45"/>
    </location>
</feature>
<evidence type="ECO:0000259" key="4">
    <source>
        <dbReference type="Pfam" id="PF00730"/>
    </source>
</evidence>
<sequence length="926" mass="104439">MNSIIKRVVSLFSRQQPQSDIPPPSAERRKTLDQSPVMNDPKPVSVVVSPPAFDLDSYESFDEDYFRRTVDEILSDQASFENSFDAYSGTKMMDGTCERRASMARDSGLGSSGHKASPYFPSKMAKKRPVAHRVIQKMESTEDEDDSEEGQSGNKVVKREDPADSVVKIKLEELEKRGLGNVGIHALENEVGSAARPSSVIDVDACDDEDLEEVSEERFVFASVSEEEHDRLVRFLVDHPFMREGAYPVKRSARRRFISDVRREASISGMDEGALGVLTKWIKKTYLEVCMVAHADREGSEFGDEIDDENVLEHRSRSKSKKDRKRKRTSIDQAREKTKTKKMKTKKSDTSMVPSKQDVREVINIDSDDSAIAISKSSSTDIQVLEKAPVPQPDLQRTPTSHRIHLENAKPDRVVVEHATPKAPTTPSSQRGNERSISGKESSLPMPRYHNSTPKNDVNSNKRNRPASREDITRKESSKKRTVSSAADLPSSHPKNLESPSELQKIAESRKKRKKKKEREKKNKRRLDRKEKKDLKSLRRYLRATGFPEKATNRSLISPAQYHRSTQQRLPKHSIPEETLLILKDSGLPPDILSSESDLSDIPDDTSSISDNPFLSHPTLRISPPRDHIVESFAESPRTPVNGASPVKSCVNPAKPALSRPAKVSPYFPQPLVDPESCIPFPPIDADSFGLVQEQLAHDPFRLLIATIFLNRTRGGVALPVLFKVFERFPTVEAMATADVCDLVDMIHCLGFQNQRTRKCISLAQTWMSQPPKKDERYRKLHYPCKLDGRDVRPQECIDDTDPRVAWEVAHLPGVGAYSLDSWRIFCRDELRGLAKDWKGSGAATADFVPEWKSVLPHDKELRAYLTWMWLKEGWVWDRQTGLKTRASEKMMRAARRGGVALEENGNWILETSPVKKAANGLTTLD</sequence>
<feature type="compositionally biased region" description="Polar residues" evidence="3">
    <location>
        <begin position="450"/>
        <end position="461"/>
    </location>
</feature>
<feature type="region of interest" description="Disordered" evidence="3">
    <location>
        <begin position="138"/>
        <end position="161"/>
    </location>
</feature>
<dbReference type="AlphaFoldDB" id="A0A2G7FW57"/>
<evidence type="ECO:0000256" key="2">
    <source>
        <dbReference type="ARBA" id="ARBA00023242"/>
    </source>
</evidence>
<feature type="compositionally biased region" description="Basic residues" evidence="3">
    <location>
        <begin position="316"/>
        <end position="328"/>
    </location>
</feature>
<dbReference type="Pfam" id="PF00730">
    <property type="entry name" value="HhH-GPD"/>
    <property type="match status" value="1"/>
</dbReference>
<dbReference type="InterPro" id="IPR045138">
    <property type="entry name" value="MeCP2/MBD4"/>
</dbReference>
<keyword evidence="2" id="KW-0539">Nucleus</keyword>
<feature type="region of interest" description="Disordered" evidence="3">
    <location>
        <begin position="383"/>
        <end position="574"/>
    </location>
</feature>
<dbReference type="SUPFAM" id="SSF48150">
    <property type="entry name" value="DNA-glycosylase"/>
    <property type="match status" value="1"/>
</dbReference>